<dbReference type="InterPro" id="IPR036928">
    <property type="entry name" value="AS_sf"/>
</dbReference>
<dbReference type="InterPro" id="IPR023631">
    <property type="entry name" value="Amidase_dom"/>
</dbReference>
<dbReference type="EMBL" id="CAWUHD010000056">
    <property type="protein sequence ID" value="CAK7224638.1"/>
    <property type="molecule type" value="Genomic_DNA"/>
</dbReference>
<accession>A0ABP0BY69</accession>
<dbReference type="SUPFAM" id="SSF75304">
    <property type="entry name" value="Amidase signature (AS) enzymes"/>
    <property type="match status" value="1"/>
</dbReference>
<dbReference type="Proteomes" id="UP001642482">
    <property type="component" value="Unassembled WGS sequence"/>
</dbReference>
<dbReference type="PANTHER" id="PTHR46072:SF2">
    <property type="entry name" value="AMIDASE (EUROFUNG)"/>
    <property type="match status" value="1"/>
</dbReference>
<comment type="caution">
    <text evidence="4">The sequence shown here is derived from an EMBL/GenBank/DDBJ whole genome shotgun (WGS) entry which is preliminary data.</text>
</comment>
<keyword evidence="5" id="KW-1185">Reference proteome</keyword>
<feature type="domain" description="Amidase" evidence="3">
    <location>
        <begin position="71"/>
        <end position="529"/>
    </location>
</feature>
<reference evidence="4 5" key="1">
    <citation type="submission" date="2024-01" db="EMBL/GenBank/DDBJ databases">
        <authorList>
            <person name="Allen C."/>
            <person name="Tagirdzhanova G."/>
        </authorList>
    </citation>
    <scope>NUCLEOTIDE SEQUENCE [LARGE SCALE GENOMIC DNA]</scope>
</reference>
<dbReference type="PIRSF" id="PIRSF001221">
    <property type="entry name" value="Amidase_fungi"/>
    <property type="match status" value="1"/>
</dbReference>
<proteinExistence type="inferred from homology"/>
<evidence type="ECO:0000313" key="5">
    <source>
        <dbReference type="Proteomes" id="UP001642482"/>
    </source>
</evidence>
<comment type="similarity">
    <text evidence="1">Belongs to the amidase family.</text>
</comment>
<dbReference type="Gene3D" id="3.90.1300.10">
    <property type="entry name" value="Amidase signature (AS) domain"/>
    <property type="match status" value="1"/>
</dbReference>
<organism evidence="4 5">
    <name type="scientific">Sporothrix eucalyptigena</name>
    <dbReference type="NCBI Taxonomy" id="1812306"/>
    <lineage>
        <taxon>Eukaryota</taxon>
        <taxon>Fungi</taxon>
        <taxon>Dikarya</taxon>
        <taxon>Ascomycota</taxon>
        <taxon>Pezizomycotina</taxon>
        <taxon>Sordariomycetes</taxon>
        <taxon>Sordariomycetidae</taxon>
        <taxon>Ophiostomatales</taxon>
        <taxon>Ophiostomataceae</taxon>
        <taxon>Sporothrix</taxon>
    </lineage>
</organism>
<gene>
    <name evidence="4" type="ORF">SEUCBS140593_005636</name>
</gene>
<protein>
    <recommendedName>
        <fullName evidence="3">Amidase domain-containing protein</fullName>
    </recommendedName>
</protein>
<sequence>MGSIPKTSMADVIMPRRPWQDIAVDKRKAQAKAIAAFESKAYIVNYPAVVDEDDIMELAGLIARGKVSAQDVTTAYITRCIEAHKKTNCLTEILFDEAMARARMLDDHLATHSTPVGPLHGVPMTLKDQFDVRGHDSTLGYVGRAGKPAAENSVLVSMLESLGAIFIAKTNLPQSIMWCETDNPLWGKTVHPQDERYTPGGSTGGESALLFMKGSMLGWGTDIGGSIRGPSHMLGLYGLKPSSARLPYTGVAVSTEGQEHVPSSVGPLARSLFSIEYAMRLLADQKPWNWDSRCAPLPWRDDMYSETVSRPLTIGVLYDDEVVRPHPPLTRVLKMAATRLRAAGHDVFEWDASLHSDMVAVQDAFYTADGGEDIRRDVAAAGEPFIPHVAMLVEKGPPISVYDYWQLNRKKWALQQAYLTKWKTFKSQAGRIADVVLMPTMPHTATPHGGCRWVGYTKVWNFVDYPALVLPAGRVTEDDVNAEWSYAPRNDFDAWNMRVWADNKADMFDLNLSVGLQVVGRKLEEERVLAAGKVVDDLLQETRKET</sequence>
<evidence type="ECO:0000313" key="4">
    <source>
        <dbReference type="EMBL" id="CAK7224638.1"/>
    </source>
</evidence>
<dbReference type="PANTHER" id="PTHR46072">
    <property type="entry name" value="AMIDASE-RELATED-RELATED"/>
    <property type="match status" value="1"/>
</dbReference>
<evidence type="ECO:0000259" key="3">
    <source>
        <dbReference type="Pfam" id="PF01425"/>
    </source>
</evidence>
<evidence type="ECO:0000256" key="1">
    <source>
        <dbReference type="ARBA" id="ARBA00009199"/>
    </source>
</evidence>
<evidence type="ECO:0000256" key="2">
    <source>
        <dbReference type="ARBA" id="ARBA00022801"/>
    </source>
</evidence>
<name>A0ABP0BY69_9PEZI</name>
<keyword evidence="2" id="KW-0378">Hydrolase</keyword>
<dbReference type="Pfam" id="PF01425">
    <property type="entry name" value="Amidase"/>
    <property type="match status" value="1"/>
</dbReference>